<dbReference type="PROSITE" id="PS50109">
    <property type="entry name" value="HIS_KIN"/>
    <property type="match status" value="1"/>
</dbReference>
<dbReference type="PRINTS" id="PR00344">
    <property type="entry name" value="BCTRLSENSOR"/>
</dbReference>
<keyword evidence="6" id="KW-0067">ATP-binding</keyword>
<dbReference type="PANTHER" id="PTHR42878:SF15">
    <property type="entry name" value="BACTERIOPHYTOCHROME"/>
    <property type="match status" value="1"/>
</dbReference>
<evidence type="ECO:0000313" key="7">
    <source>
        <dbReference type="Proteomes" id="UP001596383"/>
    </source>
</evidence>
<dbReference type="EMBL" id="JBHSWV010000596">
    <property type="protein sequence ID" value="MFC6768631.1"/>
    <property type="molecule type" value="Genomic_DNA"/>
</dbReference>
<dbReference type="SMART" id="SM00387">
    <property type="entry name" value="HATPase_c"/>
    <property type="match status" value="1"/>
</dbReference>
<dbReference type="SUPFAM" id="SSF55874">
    <property type="entry name" value="ATPase domain of HSP90 chaperone/DNA topoisomerase II/histidine kinase"/>
    <property type="match status" value="1"/>
</dbReference>
<reference evidence="6 7" key="1">
    <citation type="journal article" date="2019" name="Int. J. Syst. Evol. Microbiol.">
        <title>The Global Catalogue of Microorganisms (GCM) 10K type strain sequencing project: providing services to taxonomists for standard genome sequencing and annotation.</title>
        <authorList>
            <consortium name="The Broad Institute Genomics Platform"/>
            <consortium name="The Broad Institute Genome Sequencing Center for Infectious Disease"/>
            <person name="Wu L."/>
            <person name="Ma J."/>
        </authorList>
    </citation>
    <scope>NUCLEOTIDE SEQUENCE [LARGE SCALE GENOMIC DNA]</scope>
    <source>
        <strain evidence="6 7">LMG 29247</strain>
    </source>
</reference>
<dbReference type="InterPro" id="IPR003594">
    <property type="entry name" value="HATPase_dom"/>
</dbReference>
<accession>A0ABD5STG6</accession>
<dbReference type="GO" id="GO:0004673">
    <property type="term" value="F:protein histidine kinase activity"/>
    <property type="evidence" value="ECO:0007669"/>
    <property type="project" value="UniProtKB-EC"/>
</dbReference>
<keyword evidence="3" id="KW-0808">Transferase</keyword>
<keyword evidence="4" id="KW-0418">Kinase</keyword>
<name>A0ABD5STG6_9EURY</name>
<evidence type="ECO:0000259" key="5">
    <source>
        <dbReference type="PROSITE" id="PS50109"/>
    </source>
</evidence>
<dbReference type="EC" id="2.7.13.3" evidence="2"/>
<keyword evidence="7" id="KW-1185">Reference proteome</keyword>
<evidence type="ECO:0000313" key="6">
    <source>
        <dbReference type="EMBL" id="MFC6768631.1"/>
    </source>
</evidence>
<dbReference type="RefSeq" id="WP_273741382.1">
    <property type="nucleotide sequence ID" value="NZ_JAQIVI010000596.1"/>
</dbReference>
<organism evidence="6 7">
    <name type="scientific">Natrinema soli</name>
    <dbReference type="NCBI Taxonomy" id="1930624"/>
    <lineage>
        <taxon>Archaea</taxon>
        <taxon>Methanobacteriati</taxon>
        <taxon>Methanobacteriota</taxon>
        <taxon>Stenosarchaea group</taxon>
        <taxon>Halobacteria</taxon>
        <taxon>Halobacteriales</taxon>
        <taxon>Natrialbaceae</taxon>
        <taxon>Natrinema</taxon>
    </lineage>
</organism>
<dbReference type="Gene3D" id="3.30.565.10">
    <property type="entry name" value="Histidine kinase-like ATPase, C-terminal domain"/>
    <property type="match status" value="1"/>
</dbReference>
<dbReference type="InterPro" id="IPR004358">
    <property type="entry name" value="Sig_transdc_His_kin-like_C"/>
</dbReference>
<protein>
    <recommendedName>
        <fullName evidence="2">histidine kinase</fullName>
        <ecNumber evidence="2">2.7.13.3</ecNumber>
    </recommendedName>
</protein>
<dbReference type="PANTHER" id="PTHR42878">
    <property type="entry name" value="TWO-COMPONENT HISTIDINE KINASE"/>
    <property type="match status" value="1"/>
</dbReference>
<gene>
    <name evidence="6" type="ORF">ACFQE6_27555</name>
</gene>
<evidence type="ECO:0000256" key="4">
    <source>
        <dbReference type="ARBA" id="ARBA00022777"/>
    </source>
</evidence>
<sequence length="83" mass="9277">MKERNDTDWIVSIEDEGIGIDPEEQEQIFEVFQRGHSHSDGNGTGIGLALCERIIERHSGEIWVDSELDEGSTFSFILPAADT</sequence>
<dbReference type="InterPro" id="IPR050351">
    <property type="entry name" value="BphY/WalK/GraS-like"/>
</dbReference>
<comment type="catalytic activity">
    <reaction evidence="1">
        <text>ATP + protein L-histidine = ADP + protein N-phospho-L-histidine.</text>
        <dbReference type="EC" id="2.7.13.3"/>
    </reaction>
</comment>
<dbReference type="InterPro" id="IPR005467">
    <property type="entry name" value="His_kinase_dom"/>
</dbReference>
<keyword evidence="6" id="KW-0547">Nucleotide-binding</keyword>
<proteinExistence type="predicted"/>
<evidence type="ECO:0000256" key="2">
    <source>
        <dbReference type="ARBA" id="ARBA00012438"/>
    </source>
</evidence>
<dbReference type="InterPro" id="IPR036890">
    <property type="entry name" value="HATPase_C_sf"/>
</dbReference>
<dbReference type="GO" id="GO:0005524">
    <property type="term" value="F:ATP binding"/>
    <property type="evidence" value="ECO:0007669"/>
    <property type="project" value="UniProtKB-KW"/>
</dbReference>
<dbReference type="Pfam" id="PF02518">
    <property type="entry name" value="HATPase_c"/>
    <property type="match status" value="1"/>
</dbReference>
<evidence type="ECO:0000256" key="1">
    <source>
        <dbReference type="ARBA" id="ARBA00000085"/>
    </source>
</evidence>
<comment type="caution">
    <text evidence="6">The sequence shown here is derived from an EMBL/GenBank/DDBJ whole genome shotgun (WGS) entry which is preliminary data.</text>
</comment>
<dbReference type="Proteomes" id="UP001596383">
    <property type="component" value="Unassembled WGS sequence"/>
</dbReference>
<feature type="domain" description="Histidine kinase" evidence="5">
    <location>
        <begin position="1"/>
        <end position="82"/>
    </location>
</feature>
<dbReference type="AlphaFoldDB" id="A0ABD5STG6"/>
<evidence type="ECO:0000256" key="3">
    <source>
        <dbReference type="ARBA" id="ARBA00022679"/>
    </source>
</evidence>